<dbReference type="AlphaFoldDB" id="A0A0S2SJ28"/>
<dbReference type="KEGG" id="asr:WL1483_2302"/>
<evidence type="ECO:0000313" key="2">
    <source>
        <dbReference type="EMBL" id="ALP41721.1"/>
    </source>
</evidence>
<dbReference type="Pfam" id="PF00903">
    <property type="entry name" value="Glyoxalase"/>
    <property type="match status" value="1"/>
</dbReference>
<name>A0A0S2SJ28_9GAMM</name>
<dbReference type="CDD" id="cd07247">
    <property type="entry name" value="SgaA_N_like"/>
    <property type="match status" value="1"/>
</dbReference>
<reference evidence="3" key="1">
    <citation type="submission" date="2015-10" db="EMBL/GenBank/DDBJ databases">
        <title>Complete Genome Sequence of Aeromonas schubertii strain WL1483.</title>
        <authorList>
            <person name="Liu L."/>
        </authorList>
    </citation>
    <scope>NUCLEOTIDE SEQUENCE [LARGE SCALE GENOMIC DNA]</scope>
    <source>
        <strain evidence="3">WL1483</strain>
    </source>
</reference>
<dbReference type="SUPFAM" id="SSF54593">
    <property type="entry name" value="Glyoxalase/Bleomycin resistance protein/Dihydroxybiphenyl dioxygenase"/>
    <property type="match status" value="1"/>
</dbReference>
<evidence type="ECO:0000259" key="1">
    <source>
        <dbReference type="PROSITE" id="PS51819"/>
    </source>
</evidence>
<sequence length="124" mass="13366">MDNTLVWADIPVRDLERAMAFYAGLLDVPVHAQHEEGMDFAVLRHDGSNAAACLGPMDQYHQPGGGGPLIYLGLNDRLKEAEARVPTLGGKVLEPLHTMGIHGSRVIIEDTEGNRLALYAPPAA</sequence>
<reference evidence="2 3" key="2">
    <citation type="journal article" date="2016" name="Genome Announc.">
        <title>Complete Genome Sequence of the Highly Virulent Aeromonas schubertii Strain WL1483, Isolated from Diseased Snakehead Fish (Channa argus) in China.</title>
        <authorList>
            <person name="Liu L."/>
            <person name="Li N."/>
            <person name="Zhang D."/>
            <person name="Fu X."/>
            <person name="Shi C."/>
            <person name="Lin Q."/>
            <person name="Hao G."/>
        </authorList>
    </citation>
    <scope>NUCLEOTIDE SEQUENCE [LARGE SCALE GENOMIC DNA]</scope>
    <source>
        <strain evidence="2 3">WL1483</strain>
    </source>
</reference>
<proteinExistence type="predicted"/>
<dbReference type="InterPro" id="IPR052164">
    <property type="entry name" value="Anthracycline_SecMetBiosynth"/>
</dbReference>
<feature type="domain" description="VOC" evidence="1">
    <location>
        <begin position="4"/>
        <end position="121"/>
    </location>
</feature>
<organism evidence="2 3">
    <name type="scientific">Aeromonas schubertii</name>
    <dbReference type="NCBI Taxonomy" id="652"/>
    <lineage>
        <taxon>Bacteria</taxon>
        <taxon>Pseudomonadati</taxon>
        <taxon>Pseudomonadota</taxon>
        <taxon>Gammaproteobacteria</taxon>
        <taxon>Aeromonadales</taxon>
        <taxon>Aeromonadaceae</taxon>
        <taxon>Aeromonas</taxon>
    </lineage>
</organism>
<protein>
    <submittedName>
        <fullName evidence="2">Glyoxalase</fullName>
    </submittedName>
</protein>
<dbReference type="InterPro" id="IPR004360">
    <property type="entry name" value="Glyas_Fos-R_dOase_dom"/>
</dbReference>
<dbReference type="RefSeq" id="WP_144431323.1">
    <property type="nucleotide sequence ID" value="NZ_CP013067.1"/>
</dbReference>
<dbReference type="PATRIC" id="fig|652.5.peg.560"/>
<evidence type="ECO:0000313" key="3">
    <source>
        <dbReference type="Proteomes" id="UP000058114"/>
    </source>
</evidence>
<dbReference type="InterPro" id="IPR029068">
    <property type="entry name" value="Glyas_Bleomycin-R_OHBP_Dase"/>
</dbReference>
<accession>A0A0S2SJ28</accession>
<dbReference type="PROSITE" id="PS51819">
    <property type="entry name" value="VOC"/>
    <property type="match status" value="1"/>
</dbReference>
<dbReference type="Proteomes" id="UP000058114">
    <property type="component" value="Chromosome"/>
</dbReference>
<gene>
    <name evidence="2" type="ORF">WL1483_2302</name>
</gene>
<dbReference type="PANTHER" id="PTHR33993:SF2">
    <property type="entry name" value="VOC DOMAIN-CONTAINING PROTEIN"/>
    <property type="match status" value="1"/>
</dbReference>
<dbReference type="EMBL" id="CP013067">
    <property type="protein sequence ID" value="ALP41721.1"/>
    <property type="molecule type" value="Genomic_DNA"/>
</dbReference>
<dbReference type="Gene3D" id="3.10.180.10">
    <property type="entry name" value="2,3-Dihydroxybiphenyl 1,2-Dioxygenase, domain 1"/>
    <property type="match status" value="1"/>
</dbReference>
<dbReference type="PANTHER" id="PTHR33993">
    <property type="entry name" value="GLYOXALASE-RELATED"/>
    <property type="match status" value="1"/>
</dbReference>
<dbReference type="InterPro" id="IPR037523">
    <property type="entry name" value="VOC_core"/>
</dbReference>